<reference evidence="1" key="1">
    <citation type="submission" date="2019-02" db="EMBL/GenBank/DDBJ databases">
        <title>Draft genome of the type strain Pelomonas aquatica CCUG 52575T.</title>
        <authorList>
            <person name="Gomila M."/>
            <person name="Lalucat J."/>
        </authorList>
    </citation>
    <scope>NUCLEOTIDE SEQUENCE</scope>
    <source>
        <strain evidence="1">CCUG 52575</strain>
    </source>
</reference>
<evidence type="ECO:0000313" key="2">
    <source>
        <dbReference type="Proteomes" id="UP001152766"/>
    </source>
</evidence>
<dbReference type="EMBL" id="SGUG01000028">
    <property type="protein sequence ID" value="MDG0864170.1"/>
    <property type="molecule type" value="Genomic_DNA"/>
</dbReference>
<comment type="caution">
    <text evidence="1">The sequence shown here is derived from an EMBL/GenBank/DDBJ whole genome shotgun (WGS) entry which is preliminary data.</text>
</comment>
<sequence length="391" mass="42741">MVDHGELDLLQPPLHQDWPVAASVRMPMARVEQASLAWVNWALAEDDPVFSALGRDEEAYRSHLLDQCAYRVTSHGPGEHFAAADRYGGRGLAGNGGAGRAAFLNQYYVKGVGRTPLLGVSDDFSHASGDAYLEEAVREAIFAEIFHAECPFGAIRTLAIMTYGQSVFWDAVDKTETLVLVIRRRFMRIGHFARALGFKSFVERDGSADDARVADMLMRFREAKGSDGVFRWLNLVGEAAAMQLGYFFAHRLNQGSPTLSNWSCNAAILDFGASSSIPSYRHINLDPVGVGVAYPNNVHGLISELAGLFRQVELHLGASAAPFDHARVIKAYTAQVHTQLLRIVGFSSQQISDASAAERHAFGQAADAFIATEQQSTVDLLRALACFDHRA</sequence>
<name>A0A9X4LIG8_9BURK</name>
<keyword evidence="2" id="KW-1185">Reference proteome</keyword>
<protein>
    <submittedName>
        <fullName evidence="1">Uncharacterized protein</fullName>
    </submittedName>
</protein>
<dbReference type="Proteomes" id="UP001152766">
    <property type="component" value="Unassembled WGS sequence"/>
</dbReference>
<dbReference type="RefSeq" id="WP_268153631.1">
    <property type="nucleotide sequence ID" value="NZ_JAPPUW010000025.1"/>
</dbReference>
<evidence type="ECO:0000313" key="1">
    <source>
        <dbReference type="EMBL" id="MDG0864170.1"/>
    </source>
</evidence>
<accession>A0A9X4LIG8</accession>
<dbReference type="AlphaFoldDB" id="A0A9X4LIG8"/>
<organism evidence="1 2">
    <name type="scientific">Pelomonas aquatica</name>
    <dbReference type="NCBI Taxonomy" id="431058"/>
    <lineage>
        <taxon>Bacteria</taxon>
        <taxon>Pseudomonadati</taxon>
        <taxon>Pseudomonadota</taxon>
        <taxon>Betaproteobacteria</taxon>
        <taxon>Burkholderiales</taxon>
        <taxon>Sphaerotilaceae</taxon>
        <taxon>Roseateles</taxon>
    </lineage>
</organism>
<gene>
    <name evidence="1" type="ORF">EXJ73_17045</name>
</gene>
<proteinExistence type="predicted"/>